<reference evidence="1" key="1">
    <citation type="submission" date="2020-03" db="EMBL/GenBank/DDBJ databases">
        <authorList>
            <person name="Weist P."/>
        </authorList>
    </citation>
    <scope>NUCLEOTIDE SEQUENCE</scope>
</reference>
<dbReference type="Proteomes" id="UP001153269">
    <property type="component" value="Unassembled WGS sequence"/>
</dbReference>
<proteinExistence type="predicted"/>
<evidence type="ECO:0000313" key="2">
    <source>
        <dbReference type="Proteomes" id="UP001153269"/>
    </source>
</evidence>
<dbReference type="EMBL" id="CADEAL010002717">
    <property type="protein sequence ID" value="CAB1441823.1"/>
    <property type="molecule type" value="Genomic_DNA"/>
</dbReference>
<keyword evidence="2" id="KW-1185">Reference proteome</keyword>
<comment type="caution">
    <text evidence="1">The sequence shown here is derived from an EMBL/GenBank/DDBJ whole genome shotgun (WGS) entry which is preliminary data.</text>
</comment>
<sequence>MCISLDSGRKLAVGAHGNSTQKELTRVLEISVPSPRSRWQRGEFRIVCVPTGNRRKAQNVEMSSRP</sequence>
<dbReference type="AlphaFoldDB" id="A0A9N7UYA7"/>
<accession>A0A9N7UYA7</accession>
<gene>
    <name evidence="1" type="ORF">PLEPLA_LOCUS29550</name>
</gene>
<evidence type="ECO:0000313" key="1">
    <source>
        <dbReference type="EMBL" id="CAB1441823.1"/>
    </source>
</evidence>
<organism evidence="1 2">
    <name type="scientific">Pleuronectes platessa</name>
    <name type="common">European plaice</name>
    <dbReference type="NCBI Taxonomy" id="8262"/>
    <lineage>
        <taxon>Eukaryota</taxon>
        <taxon>Metazoa</taxon>
        <taxon>Chordata</taxon>
        <taxon>Craniata</taxon>
        <taxon>Vertebrata</taxon>
        <taxon>Euteleostomi</taxon>
        <taxon>Actinopterygii</taxon>
        <taxon>Neopterygii</taxon>
        <taxon>Teleostei</taxon>
        <taxon>Neoteleostei</taxon>
        <taxon>Acanthomorphata</taxon>
        <taxon>Carangaria</taxon>
        <taxon>Pleuronectiformes</taxon>
        <taxon>Pleuronectoidei</taxon>
        <taxon>Pleuronectidae</taxon>
        <taxon>Pleuronectes</taxon>
    </lineage>
</organism>
<name>A0A9N7UYA7_PLEPL</name>
<protein>
    <submittedName>
        <fullName evidence="1">Uncharacterized protein</fullName>
    </submittedName>
</protein>